<dbReference type="PANTHER" id="PTHR43130:SF3">
    <property type="entry name" value="HTH-TYPE TRANSCRIPTIONAL REGULATOR RV1931C"/>
    <property type="match status" value="1"/>
</dbReference>
<dbReference type="Pfam" id="PF01965">
    <property type="entry name" value="DJ-1_PfpI"/>
    <property type="match status" value="1"/>
</dbReference>
<dbReference type="PANTHER" id="PTHR43130">
    <property type="entry name" value="ARAC-FAMILY TRANSCRIPTIONAL REGULATOR"/>
    <property type="match status" value="1"/>
</dbReference>
<dbReference type="Gene3D" id="3.40.50.880">
    <property type="match status" value="1"/>
</dbReference>
<accession>A0ABV7L0H3</accession>
<evidence type="ECO:0000259" key="3">
    <source>
        <dbReference type="PROSITE" id="PS01124"/>
    </source>
</evidence>
<keyword evidence="5" id="KW-1185">Reference proteome</keyword>
<name>A0ABV7L0H3_9PROT</name>
<dbReference type="SUPFAM" id="SSF46689">
    <property type="entry name" value="Homeodomain-like"/>
    <property type="match status" value="2"/>
</dbReference>
<dbReference type="InterPro" id="IPR009057">
    <property type="entry name" value="Homeodomain-like_sf"/>
</dbReference>
<dbReference type="InterPro" id="IPR018060">
    <property type="entry name" value="HTH_AraC"/>
</dbReference>
<dbReference type="InterPro" id="IPR029062">
    <property type="entry name" value="Class_I_gatase-like"/>
</dbReference>
<dbReference type="SMART" id="SM00342">
    <property type="entry name" value="HTH_ARAC"/>
    <property type="match status" value="1"/>
</dbReference>
<dbReference type="Proteomes" id="UP001595528">
    <property type="component" value="Unassembled WGS sequence"/>
</dbReference>
<dbReference type="RefSeq" id="WP_379900527.1">
    <property type="nucleotide sequence ID" value="NZ_JBHRTR010000026.1"/>
</dbReference>
<comment type="caution">
    <text evidence="4">The sequence shown here is derived from an EMBL/GenBank/DDBJ whole genome shotgun (WGS) entry which is preliminary data.</text>
</comment>
<dbReference type="Gene3D" id="1.10.10.60">
    <property type="entry name" value="Homeodomain-like"/>
    <property type="match status" value="1"/>
</dbReference>
<dbReference type="InterPro" id="IPR052158">
    <property type="entry name" value="INH-QAR"/>
</dbReference>
<evidence type="ECO:0000256" key="1">
    <source>
        <dbReference type="ARBA" id="ARBA00023015"/>
    </source>
</evidence>
<evidence type="ECO:0000313" key="4">
    <source>
        <dbReference type="EMBL" id="MFC3227919.1"/>
    </source>
</evidence>
<evidence type="ECO:0000256" key="2">
    <source>
        <dbReference type="ARBA" id="ARBA00023163"/>
    </source>
</evidence>
<dbReference type="Pfam" id="PF12833">
    <property type="entry name" value="HTH_18"/>
    <property type="match status" value="1"/>
</dbReference>
<keyword evidence="2" id="KW-0804">Transcription</keyword>
<dbReference type="PROSITE" id="PS01124">
    <property type="entry name" value="HTH_ARAC_FAMILY_2"/>
    <property type="match status" value="1"/>
</dbReference>
<evidence type="ECO:0000313" key="5">
    <source>
        <dbReference type="Proteomes" id="UP001595528"/>
    </source>
</evidence>
<protein>
    <submittedName>
        <fullName evidence="4">GlxA family transcriptional regulator</fullName>
    </submittedName>
</protein>
<proteinExistence type="predicted"/>
<sequence length="300" mass="32671">MRPLVVAADPRGFQAGNGAYIRPDLALADCPGEGDPWPDLFVAPGTDLAGRDPQEVEWLRRCHAAGTTIAASCSGALLLAESGLLDCCAATIHWAYCTAMQRSDPRVEVQGSRVLVAAGEGQRINTAGGGTSWQDMALFLVALHFGQEEAMHLARIYLMDWHPHGQLPFAALAGSRQDSDRQVALAQDWLAENYQTPHAVADMVAASGLPDRSYKHRFRQATGMTPIDYVHTLRLEEAKQALETGTDPVEAVAAEVGYEDASFVRRRFRRKVGLSPSEYRRRFATIRRALGEAEAGRTAA</sequence>
<reference evidence="5" key="1">
    <citation type="journal article" date="2019" name="Int. J. Syst. Evol. Microbiol.">
        <title>The Global Catalogue of Microorganisms (GCM) 10K type strain sequencing project: providing services to taxonomists for standard genome sequencing and annotation.</title>
        <authorList>
            <consortium name="The Broad Institute Genomics Platform"/>
            <consortium name="The Broad Institute Genome Sequencing Center for Infectious Disease"/>
            <person name="Wu L."/>
            <person name="Ma J."/>
        </authorList>
    </citation>
    <scope>NUCLEOTIDE SEQUENCE [LARGE SCALE GENOMIC DNA]</scope>
    <source>
        <strain evidence="5">KCTC 42964</strain>
    </source>
</reference>
<organism evidence="4 5">
    <name type="scientific">Marinibaculum pumilum</name>
    <dbReference type="NCBI Taxonomy" id="1766165"/>
    <lineage>
        <taxon>Bacteria</taxon>
        <taxon>Pseudomonadati</taxon>
        <taxon>Pseudomonadota</taxon>
        <taxon>Alphaproteobacteria</taxon>
        <taxon>Rhodospirillales</taxon>
        <taxon>Rhodospirillaceae</taxon>
        <taxon>Marinibaculum</taxon>
    </lineage>
</organism>
<dbReference type="InterPro" id="IPR002818">
    <property type="entry name" value="DJ-1/PfpI"/>
</dbReference>
<keyword evidence="1" id="KW-0805">Transcription regulation</keyword>
<dbReference type="SUPFAM" id="SSF52317">
    <property type="entry name" value="Class I glutamine amidotransferase-like"/>
    <property type="match status" value="1"/>
</dbReference>
<dbReference type="EMBL" id="JBHRTR010000026">
    <property type="protein sequence ID" value="MFC3227919.1"/>
    <property type="molecule type" value="Genomic_DNA"/>
</dbReference>
<feature type="domain" description="HTH araC/xylS-type" evidence="3">
    <location>
        <begin position="184"/>
        <end position="282"/>
    </location>
</feature>
<gene>
    <name evidence="4" type="ORF">ACFOGJ_11795</name>
</gene>